<dbReference type="EMBL" id="JAANQT010003612">
    <property type="protein sequence ID" value="KAG1300899.1"/>
    <property type="molecule type" value="Genomic_DNA"/>
</dbReference>
<dbReference type="Proteomes" id="UP000716291">
    <property type="component" value="Unassembled WGS sequence"/>
</dbReference>
<sequence length="82" mass="9744">MDFIRYNPAEEPLLAYDDSSDKMVLDDLVSQYGEVQMFVDIDTIRVSELQSTEIEEEMKNLVELKRFKKLLLQNIRNMAWIK</sequence>
<reference evidence="1" key="1">
    <citation type="journal article" date="2020" name="Microb. Genom.">
        <title>Genetic diversity of clinical and environmental Mucorales isolates obtained from an investigation of mucormycosis cases among solid organ transplant recipients.</title>
        <authorList>
            <person name="Nguyen M.H."/>
            <person name="Kaul D."/>
            <person name="Muto C."/>
            <person name="Cheng S.J."/>
            <person name="Richter R.A."/>
            <person name="Bruno V.M."/>
            <person name="Liu G."/>
            <person name="Beyhan S."/>
            <person name="Sundermann A.J."/>
            <person name="Mounaud S."/>
            <person name="Pasculle A.W."/>
            <person name="Nierman W.C."/>
            <person name="Driscoll E."/>
            <person name="Cumbie R."/>
            <person name="Clancy C.J."/>
            <person name="Dupont C.L."/>
        </authorList>
    </citation>
    <scope>NUCLEOTIDE SEQUENCE</scope>
    <source>
        <strain evidence="1">GL11</strain>
    </source>
</reference>
<accession>A0A9P6WXK2</accession>
<name>A0A9P6WXK2_RHIOR</name>
<dbReference type="OrthoDB" id="2222489at2759"/>
<evidence type="ECO:0000313" key="2">
    <source>
        <dbReference type="Proteomes" id="UP000716291"/>
    </source>
</evidence>
<dbReference type="AlphaFoldDB" id="A0A9P6WXK2"/>
<organism evidence="1 2">
    <name type="scientific">Rhizopus oryzae</name>
    <name type="common">Mucormycosis agent</name>
    <name type="synonym">Rhizopus arrhizus var. delemar</name>
    <dbReference type="NCBI Taxonomy" id="64495"/>
    <lineage>
        <taxon>Eukaryota</taxon>
        <taxon>Fungi</taxon>
        <taxon>Fungi incertae sedis</taxon>
        <taxon>Mucoromycota</taxon>
        <taxon>Mucoromycotina</taxon>
        <taxon>Mucoromycetes</taxon>
        <taxon>Mucorales</taxon>
        <taxon>Mucorineae</taxon>
        <taxon>Rhizopodaceae</taxon>
        <taxon>Rhizopus</taxon>
    </lineage>
</organism>
<gene>
    <name evidence="1" type="ORF">G6F64_012281</name>
</gene>
<keyword evidence="2" id="KW-1185">Reference proteome</keyword>
<evidence type="ECO:0000313" key="1">
    <source>
        <dbReference type="EMBL" id="KAG1300899.1"/>
    </source>
</evidence>
<proteinExistence type="predicted"/>
<comment type="caution">
    <text evidence="1">The sequence shown here is derived from an EMBL/GenBank/DDBJ whole genome shotgun (WGS) entry which is preliminary data.</text>
</comment>
<protein>
    <submittedName>
        <fullName evidence="1">Uncharacterized protein</fullName>
    </submittedName>
</protein>